<reference evidence="5 6" key="1">
    <citation type="journal article" date="2015" name="Int. Biodeterior. Biodegradation">
        <title>Physiological and genetic screening methods for the isolation of methyl tert-butyl ether-degrading bacteria for bioremediation purposes.</title>
        <authorList>
            <person name="Guisado I.M."/>
            <person name="Purswani J."/>
            <person name="Gonzalez Lopez J."/>
            <person name="Pozo C."/>
        </authorList>
    </citation>
    <scope>NUCLEOTIDE SEQUENCE [LARGE SCALE GENOMIC DNA]</scope>
    <source>
        <strain evidence="5 6">SH7</strain>
    </source>
</reference>
<evidence type="ECO:0000256" key="3">
    <source>
        <dbReference type="ARBA" id="ARBA00023315"/>
    </source>
</evidence>
<evidence type="ECO:0000256" key="1">
    <source>
        <dbReference type="ARBA" id="ARBA00006383"/>
    </source>
</evidence>
<dbReference type="GO" id="GO:0046677">
    <property type="term" value="P:response to antibiotic"/>
    <property type="evidence" value="ECO:0007669"/>
    <property type="project" value="UniProtKB-KW"/>
</dbReference>
<dbReference type="OrthoDB" id="7330654at2"/>
<organism evidence="5 6">
    <name type="scientific">Paenibacillus etheri</name>
    <dbReference type="NCBI Taxonomy" id="1306852"/>
    <lineage>
        <taxon>Bacteria</taxon>
        <taxon>Bacillati</taxon>
        <taxon>Bacillota</taxon>
        <taxon>Bacilli</taxon>
        <taxon>Bacillales</taxon>
        <taxon>Paenibacillaceae</taxon>
        <taxon>Paenibacillus</taxon>
    </lineage>
</organism>
<name>A0A0W1AQ45_9BACL</name>
<evidence type="ECO:0000256" key="4">
    <source>
        <dbReference type="RuleBase" id="RU365031"/>
    </source>
</evidence>
<comment type="similarity">
    <text evidence="1 4">Belongs to the antibiotic N-acetyltransferase family.</text>
</comment>
<keyword evidence="4" id="KW-0046">Antibiotic resistance</keyword>
<accession>A0A0W1AQ45</accession>
<dbReference type="EC" id="2.3.1.-" evidence="4"/>
<dbReference type="Proteomes" id="UP000054709">
    <property type="component" value="Unassembled WGS sequence"/>
</dbReference>
<evidence type="ECO:0000313" key="5">
    <source>
        <dbReference type="EMBL" id="KTD83457.1"/>
    </source>
</evidence>
<dbReference type="Pfam" id="PF02522">
    <property type="entry name" value="Antibiotic_NAT"/>
    <property type="match status" value="1"/>
</dbReference>
<evidence type="ECO:0000313" key="6">
    <source>
        <dbReference type="Proteomes" id="UP000054709"/>
    </source>
</evidence>
<dbReference type="InterPro" id="IPR028345">
    <property type="entry name" value="Antibiotic_NAT-like"/>
</dbReference>
<gene>
    <name evidence="5" type="ORF">UQ64_02140</name>
</gene>
<dbReference type="RefSeq" id="WP_060626733.1">
    <property type="nucleotide sequence ID" value="NZ_LCZJ02000065.1"/>
</dbReference>
<evidence type="ECO:0000256" key="2">
    <source>
        <dbReference type="ARBA" id="ARBA00022679"/>
    </source>
</evidence>
<dbReference type="GO" id="GO:0046353">
    <property type="term" value="F:aminoglycoside 3-N-acetyltransferase activity"/>
    <property type="evidence" value="ECO:0007669"/>
    <property type="project" value="UniProtKB-EC"/>
</dbReference>
<dbReference type="EMBL" id="LCZJ02000065">
    <property type="protein sequence ID" value="KTD83457.1"/>
    <property type="molecule type" value="Genomic_DNA"/>
</dbReference>
<comment type="catalytic activity">
    <reaction evidence="4">
        <text>a 2-deoxystreptamine antibiotic + acetyl-CoA = an N(3)-acetyl-2-deoxystreptamine antibiotic + CoA + H(+)</text>
        <dbReference type="Rhea" id="RHEA:12665"/>
        <dbReference type="ChEBI" id="CHEBI:15378"/>
        <dbReference type="ChEBI" id="CHEBI:57287"/>
        <dbReference type="ChEBI" id="CHEBI:57288"/>
        <dbReference type="ChEBI" id="CHEBI:57921"/>
        <dbReference type="ChEBI" id="CHEBI:77452"/>
        <dbReference type="EC" id="2.3.1.81"/>
    </reaction>
</comment>
<keyword evidence="2 4" id="KW-0808">Transferase</keyword>
<dbReference type="InterPro" id="IPR003679">
    <property type="entry name" value="Amioglycoside_AcTrfase"/>
</dbReference>
<keyword evidence="6" id="KW-1185">Reference proteome</keyword>
<dbReference type="PANTHER" id="PTHR11104">
    <property type="entry name" value="AMINOGLYCOSIDE N3-ACETYLTRANSFERASE"/>
    <property type="match status" value="1"/>
</dbReference>
<dbReference type="SUPFAM" id="SSF110710">
    <property type="entry name" value="TTHA0583/YokD-like"/>
    <property type="match status" value="1"/>
</dbReference>
<dbReference type="PANTHER" id="PTHR11104:SF0">
    <property type="entry name" value="SPBETA PROPHAGE-DERIVED AMINOGLYCOSIDE N(3')-ACETYLTRANSFERASE-LIKE PROTEIN YOKD"/>
    <property type="match status" value="1"/>
</dbReference>
<sequence length="267" mass="29788">MEEIQGDLITVQTLAEDFRRLGVHAGMTILLHSSFKSLGQWVAGGPVAVILALEEVLGETGTLVMPTHSSDLTDPAGWSNPPVPESWWQSIREQMPAYDPDLTPLRGMGIIPDCFRRQKGVKRSDHPIHSFAAWGKHRDEIIYGHSLEYGLGDDSPLARIYDLGGSMLLLGVGNLNNTSLHLAECRAFYEGKQEVIGGAPMMVDGHRQWVEFKELDWNSDDFVELAEQFGQETGLITYAQIASATAQLIPQREIVDYAVNWMERNRK</sequence>
<keyword evidence="3 4" id="KW-0012">Acyltransferase</keyword>
<dbReference type="AlphaFoldDB" id="A0A0W1AQ45"/>
<proteinExistence type="inferred from homology"/>
<comment type="caution">
    <text evidence="5">The sequence shown here is derived from an EMBL/GenBank/DDBJ whole genome shotgun (WGS) entry which is preliminary data.</text>
</comment>
<protein>
    <recommendedName>
        <fullName evidence="4">Aminoglycoside N(3)-acetyltransferase</fullName>
        <ecNumber evidence="4">2.3.1.-</ecNumber>
    </recommendedName>
</protein>